<dbReference type="InterPro" id="IPR009080">
    <property type="entry name" value="tRNAsynth_Ia_anticodon-bd"/>
</dbReference>
<dbReference type="AlphaFoldDB" id="A0A1H3VFY8"/>
<dbReference type="STRING" id="551991.SAMN05192529_10171"/>
<dbReference type="EMBL" id="FNQY01000001">
    <property type="protein sequence ID" value="SDZ73669.1"/>
    <property type="molecule type" value="Genomic_DNA"/>
</dbReference>
<evidence type="ECO:0000313" key="14">
    <source>
        <dbReference type="EMBL" id="SDZ73669.1"/>
    </source>
</evidence>
<keyword evidence="4 12" id="KW-0963">Cytoplasm</keyword>
<organism evidence="14 15">
    <name type="scientific">Arachidicoccus rhizosphaerae</name>
    <dbReference type="NCBI Taxonomy" id="551991"/>
    <lineage>
        <taxon>Bacteria</taxon>
        <taxon>Pseudomonadati</taxon>
        <taxon>Bacteroidota</taxon>
        <taxon>Chitinophagia</taxon>
        <taxon>Chitinophagales</taxon>
        <taxon>Chitinophagaceae</taxon>
        <taxon>Arachidicoccus</taxon>
    </lineage>
</organism>
<gene>
    <name evidence="12" type="primary">cysS</name>
    <name evidence="14" type="ORF">SAMN05192529_10171</name>
</gene>
<keyword evidence="6 12" id="KW-0479">Metal-binding</keyword>
<dbReference type="GO" id="GO:0008270">
    <property type="term" value="F:zinc ion binding"/>
    <property type="evidence" value="ECO:0007669"/>
    <property type="project" value="UniProtKB-UniRule"/>
</dbReference>
<evidence type="ECO:0000256" key="9">
    <source>
        <dbReference type="ARBA" id="ARBA00022840"/>
    </source>
</evidence>
<dbReference type="SUPFAM" id="SSF52374">
    <property type="entry name" value="Nucleotidylyl transferase"/>
    <property type="match status" value="1"/>
</dbReference>
<dbReference type="HAMAP" id="MF_00041">
    <property type="entry name" value="Cys_tRNA_synth"/>
    <property type="match status" value="1"/>
</dbReference>
<dbReference type="GO" id="GO:0005524">
    <property type="term" value="F:ATP binding"/>
    <property type="evidence" value="ECO:0007669"/>
    <property type="project" value="UniProtKB-UniRule"/>
</dbReference>
<dbReference type="PANTHER" id="PTHR10890">
    <property type="entry name" value="CYSTEINYL-TRNA SYNTHETASE"/>
    <property type="match status" value="1"/>
</dbReference>
<protein>
    <recommendedName>
        <fullName evidence="12">Cysteine--tRNA ligase</fullName>
        <ecNumber evidence="12">6.1.1.16</ecNumber>
    </recommendedName>
    <alternativeName>
        <fullName evidence="12">Cysteinyl-tRNA synthetase</fullName>
        <shortName evidence="12">CysRS</shortName>
    </alternativeName>
</protein>
<dbReference type="RefSeq" id="WP_091392008.1">
    <property type="nucleotide sequence ID" value="NZ_FNQY01000001.1"/>
</dbReference>
<keyword evidence="8 12" id="KW-0862">Zinc</keyword>
<dbReference type="InterPro" id="IPR015803">
    <property type="entry name" value="Cys-tRNA-ligase"/>
</dbReference>
<sequence length="502" mass="57598">MEALQIYNSLTRKKEVFKSITPGYVGMYVCGPTVSGESHLGHARPYITFDVVNRYLQHLGYKVRYVRNITDAGHFEEEGREAEDKISNKAFLEKLEPMELVKKYTDLFHWGMKEFNTLSPSIEPTATGHIVEQIEMIKKIMADGYAYEVDGSVYFDVEKYNRDFSKKDLPYGILSGRVLEDMQESSRELENQEEKRNKVDFALWKKAPAKHIMRWMSPWGEGFPGWHIECSAMSTKYLGKEFDIHGGGMDLQFPHHECEIAQSAVCNDKIPARYWMHNNMITINGRKMGKSYNNIIKFTELFSGNHPMLDQAYHPMVIRFFILQTHYRSTLDFSNDALKAAEKGLRRLMEGFETLGILNVESPENAADATLDKKVRSLITEMDDFMNDDFGTAKVLANLFELVPVINGIKDGHIKKDAISQSTMELFKKQMQLYVEDIFGLKKVSEHAGEQLNGVIQVLIELRKEAKTKKDFVTSDRIRNELAALGILLKDEKGGNVSYQFE</sequence>
<feature type="short sequence motif" description="'KMSKS' region" evidence="12">
    <location>
        <begin position="287"/>
        <end position="291"/>
    </location>
</feature>
<evidence type="ECO:0000256" key="6">
    <source>
        <dbReference type="ARBA" id="ARBA00022723"/>
    </source>
</evidence>
<dbReference type="Gene3D" id="3.40.50.620">
    <property type="entry name" value="HUPs"/>
    <property type="match status" value="1"/>
</dbReference>
<dbReference type="SUPFAM" id="SSF47323">
    <property type="entry name" value="Anticodon-binding domain of a subclass of class I aminoacyl-tRNA synthetases"/>
    <property type="match status" value="1"/>
</dbReference>
<dbReference type="GO" id="GO:0005829">
    <property type="term" value="C:cytosol"/>
    <property type="evidence" value="ECO:0007669"/>
    <property type="project" value="TreeGrafter"/>
</dbReference>
<evidence type="ECO:0000256" key="4">
    <source>
        <dbReference type="ARBA" id="ARBA00022490"/>
    </source>
</evidence>
<comment type="catalytic activity">
    <reaction evidence="12">
        <text>tRNA(Cys) + L-cysteine + ATP = L-cysteinyl-tRNA(Cys) + AMP + diphosphate</text>
        <dbReference type="Rhea" id="RHEA:17773"/>
        <dbReference type="Rhea" id="RHEA-COMP:9661"/>
        <dbReference type="Rhea" id="RHEA-COMP:9679"/>
        <dbReference type="ChEBI" id="CHEBI:30616"/>
        <dbReference type="ChEBI" id="CHEBI:33019"/>
        <dbReference type="ChEBI" id="CHEBI:35235"/>
        <dbReference type="ChEBI" id="CHEBI:78442"/>
        <dbReference type="ChEBI" id="CHEBI:78517"/>
        <dbReference type="ChEBI" id="CHEBI:456215"/>
        <dbReference type="EC" id="6.1.1.16"/>
    </reaction>
</comment>
<comment type="subcellular location">
    <subcellularLocation>
        <location evidence="1 12">Cytoplasm</location>
    </subcellularLocation>
</comment>
<evidence type="ECO:0000256" key="12">
    <source>
        <dbReference type="HAMAP-Rule" id="MF_00041"/>
    </source>
</evidence>
<dbReference type="PANTHER" id="PTHR10890:SF3">
    <property type="entry name" value="CYSTEINE--TRNA LIGASE, CYTOPLASMIC"/>
    <property type="match status" value="1"/>
</dbReference>
<dbReference type="PRINTS" id="PR00983">
    <property type="entry name" value="TRNASYNTHCYS"/>
</dbReference>
<dbReference type="Proteomes" id="UP000199041">
    <property type="component" value="Unassembled WGS sequence"/>
</dbReference>
<evidence type="ECO:0000256" key="10">
    <source>
        <dbReference type="ARBA" id="ARBA00022917"/>
    </source>
</evidence>
<feature type="binding site" evidence="12">
    <location>
        <position position="30"/>
    </location>
    <ligand>
        <name>Zn(2+)</name>
        <dbReference type="ChEBI" id="CHEBI:29105"/>
    </ligand>
</feature>
<evidence type="ECO:0000256" key="3">
    <source>
        <dbReference type="ARBA" id="ARBA00011245"/>
    </source>
</evidence>
<evidence type="ECO:0000256" key="8">
    <source>
        <dbReference type="ARBA" id="ARBA00022833"/>
    </source>
</evidence>
<evidence type="ECO:0000256" key="2">
    <source>
        <dbReference type="ARBA" id="ARBA00005594"/>
    </source>
</evidence>
<keyword evidence="11 12" id="KW-0030">Aminoacyl-tRNA synthetase</keyword>
<dbReference type="InterPro" id="IPR015273">
    <property type="entry name" value="Cys-tRNA-synt_Ia_DALR"/>
</dbReference>
<dbReference type="InterPro" id="IPR024909">
    <property type="entry name" value="Cys-tRNA/MSH_ligase"/>
</dbReference>
<dbReference type="Pfam" id="PF01406">
    <property type="entry name" value="tRNA-synt_1e"/>
    <property type="match status" value="1"/>
</dbReference>
<feature type="binding site" evidence="12">
    <location>
        <position position="230"/>
    </location>
    <ligand>
        <name>Zn(2+)</name>
        <dbReference type="ChEBI" id="CHEBI:29105"/>
    </ligand>
</feature>
<dbReference type="SMART" id="SM00840">
    <property type="entry name" value="DALR_2"/>
    <property type="match status" value="1"/>
</dbReference>
<dbReference type="InterPro" id="IPR032678">
    <property type="entry name" value="tRNA-synt_1_cat_dom"/>
</dbReference>
<keyword evidence="5 12" id="KW-0436">Ligase</keyword>
<evidence type="ECO:0000313" key="15">
    <source>
        <dbReference type="Proteomes" id="UP000199041"/>
    </source>
</evidence>
<dbReference type="NCBIfam" id="TIGR00435">
    <property type="entry name" value="cysS"/>
    <property type="match status" value="1"/>
</dbReference>
<dbReference type="Gene3D" id="1.20.120.1910">
    <property type="entry name" value="Cysteine-tRNA ligase, C-terminal anti-codon recognition domain"/>
    <property type="match status" value="1"/>
</dbReference>
<dbReference type="EC" id="6.1.1.16" evidence="12"/>
<reference evidence="14 15" key="1">
    <citation type="submission" date="2016-10" db="EMBL/GenBank/DDBJ databases">
        <authorList>
            <person name="de Groot N.N."/>
        </authorList>
    </citation>
    <scope>NUCLEOTIDE SEQUENCE [LARGE SCALE GENOMIC DNA]</scope>
    <source>
        <strain evidence="14 15">Vu-144</strain>
    </source>
</reference>
<comment type="subunit">
    <text evidence="3 12">Monomer.</text>
</comment>
<feature type="binding site" evidence="12">
    <location>
        <position position="255"/>
    </location>
    <ligand>
        <name>Zn(2+)</name>
        <dbReference type="ChEBI" id="CHEBI:29105"/>
    </ligand>
</feature>
<dbReference type="OrthoDB" id="9815130at2"/>
<dbReference type="InterPro" id="IPR014729">
    <property type="entry name" value="Rossmann-like_a/b/a_fold"/>
</dbReference>
<name>A0A1H3VFY8_9BACT</name>
<dbReference type="GO" id="GO:0004817">
    <property type="term" value="F:cysteine-tRNA ligase activity"/>
    <property type="evidence" value="ECO:0007669"/>
    <property type="project" value="UniProtKB-UniRule"/>
</dbReference>
<keyword evidence="15" id="KW-1185">Reference proteome</keyword>
<feature type="domain" description="Cysteinyl-tRNA synthetase class Ia DALR" evidence="13">
    <location>
        <begin position="381"/>
        <end position="453"/>
    </location>
</feature>
<feature type="short sequence motif" description="'HIGH' region" evidence="12">
    <location>
        <begin position="32"/>
        <end position="42"/>
    </location>
</feature>
<dbReference type="Pfam" id="PF09190">
    <property type="entry name" value="DALR_2"/>
    <property type="match status" value="1"/>
</dbReference>
<feature type="binding site" evidence="12">
    <location>
        <position position="259"/>
    </location>
    <ligand>
        <name>Zn(2+)</name>
        <dbReference type="ChEBI" id="CHEBI:29105"/>
    </ligand>
</feature>
<keyword evidence="7 12" id="KW-0547">Nucleotide-binding</keyword>
<evidence type="ECO:0000256" key="5">
    <source>
        <dbReference type="ARBA" id="ARBA00022598"/>
    </source>
</evidence>
<keyword evidence="10 12" id="KW-0648">Protein biosynthesis</keyword>
<proteinExistence type="inferred from homology"/>
<evidence type="ECO:0000256" key="11">
    <source>
        <dbReference type="ARBA" id="ARBA00023146"/>
    </source>
</evidence>
<comment type="similarity">
    <text evidence="2 12">Belongs to the class-I aminoacyl-tRNA synthetase family.</text>
</comment>
<feature type="binding site" evidence="12">
    <location>
        <position position="290"/>
    </location>
    <ligand>
        <name>ATP</name>
        <dbReference type="ChEBI" id="CHEBI:30616"/>
    </ligand>
</feature>
<evidence type="ECO:0000259" key="13">
    <source>
        <dbReference type="SMART" id="SM00840"/>
    </source>
</evidence>
<evidence type="ECO:0000256" key="1">
    <source>
        <dbReference type="ARBA" id="ARBA00004496"/>
    </source>
</evidence>
<comment type="cofactor">
    <cofactor evidence="12">
        <name>Zn(2+)</name>
        <dbReference type="ChEBI" id="CHEBI:29105"/>
    </cofactor>
    <text evidence="12">Binds 1 zinc ion per subunit.</text>
</comment>
<evidence type="ECO:0000256" key="7">
    <source>
        <dbReference type="ARBA" id="ARBA00022741"/>
    </source>
</evidence>
<dbReference type="CDD" id="cd00672">
    <property type="entry name" value="CysRS_core"/>
    <property type="match status" value="1"/>
</dbReference>
<dbReference type="GO" id="GO:0006423">
    <property type="term" value="P:cysteinyl-tRNA aminoacylation"/>
    <property type="evidence" value="ECO:0007669"/>
    <property type="project" value="UniProtKB-UniRule"/>
</dbReference>
<keyword evidence="9 12" id="KW-0067">ATP-binding</keyword>
<accession>A0A1H3VFY8</accession>